<name>A0A518ICJ4_9PLAN</name>
<accession>A0A518ICJ4</accession>
<proteinExistence type="predicted"/>
<gene>
    <name evidence="1" type="ORF">Enr17x_28670</name>
</gene>
<sequence length="100" mass="11289">MIENPKEGQEVVYILENGCLDRGVLTEIKEDFAWFDVRGRRMVKATIDLYESDDLDGIMAGLKGLIDNCEMTIELIELDKANGRPYFKKPLSNQSTAMTG</sequence>
<reference evidence="1 2" key="1">
    <citation type="submission" date="2019-03" db="EMBL/GenBank/DDBJ databases">
        <title>Deep-cultivation of Planctomycetes and their phenomic and genomic characterization uncovers novel biology.</title>
        <authorList>
            <person name="Wiegand S."/>
            <person name="Jogler M."/>
            <person name="Boedeker C."/>
            <person name="Pinto D."/>
            <person name="Vollmers J."/>
            <person name="Rivas-Marin E."/>
            <person name="Kohn T."/>
            <person name="Peeters S.H."/>
            <person name="Heuer A."/>
            <person name="Rast P."/>
            <person name="Oberbeckmann S."/>
            <person name="Bunk B."/>
            <person name="Jeske O."/>
            <person name="Meyerdierks A."/>
            <person name="Storesund J.E."/>
            <person name="Kallscheuer N."/>
            <person name="Luecker S."/>
            <person name="Lage O.M."/>
            <person name="Pohl T."/>
            <person name="Merkel B.J."/>
            <person name="Hornburger P."/>
            <person name="Mueller R.-W."/>
            <person name="Bruemmer F."/>
            <person name="Labrenz M."/>
            <person name="Spormann A.M."/>
            <person name="Op den Camp H."/>
            <person name="Overmann J."/>
            <person name="Amann R."/>
            <person name="Jetten M.S.M."/>
            <person name="Mascher T."/>
            <person name="Medema M.H."/>
            <person name="Devos D.P."/>
            <person name="Kaster A.-K."/>
            <person name="Ovreas L."/>
            <person name="Rohde M."/>
            <person name="Galperin M.Y."/>
            <person name="Jogler C."/>
        </authorList>
    </citation>
    <scope>NUCLEOTIDE SEQUENCE [LARGE SCALE GENOMIC DNA]</scope>
    <source>
        <strain evidence="1 2">Enr17</strain>
    </source>
</reference>
<keyword evidence="2" id="KW-1185">Reference proteome</keyword>
<dbReference type="KEGG" id="gfm:Enr17x_28670"/>
<evidence type="ECO:0000313" key="1">
    <source>
        <dbReference type="EMBL" id="QDV50822.1"/>
    </source>
</evidence>
<dbReference type="EMBL" id="CP037452">
    <property type="protein sequence ID" value="QDV50822.1"/>
    <property type="molecule type" value="Genomic_DNA"/>
</dbReference>
<dbReference type="RefSeq" id="WP_145309600.1">
    <property type="nucleotide sequence ID" value="NZ_CP037452.1"/>
</dbReference>
<protein>
    <submittedName>
        <fullName evidence="1">Uncharacterized protein</fullName>
    </submittedName>
</protein>
<dbReference type="Proteomes" id="UP000318313">
    <property type="component" value="Chromosome"/>
</dbReference>
<dbReference type="AlphaFoldDB" id="A0A518ICJ4"/>
<evidence type="ECO:0000313" key="2">
    <source>
        <dbReference type="Proteomes" id="UP000318313"/>
    </source>
</evidence>
<organism evidence="1 2">
    <name type="scientific">Gimesia fumaroli</name>
    <dbReference type="NCBI Taxonomy" id="2527976"/>
    <lineage>
        <taxon>Bacteria</taxon>
        <taxon>Pseudomonadati</taxon>
        <taxon>Planctomycetota</taxon>
        <taxon>Planctomycetia</taxon>
        <taxon>Planctomycetales</taxon>
        <taxon>Planctomycetaceae</taxon>
        <taxon>Gimesia</taxon>
    </lineage>
</organism>